<evidence type="ECO:0000313" key="1">
    <source>
        <dbReference type="EMBL" id="BDU50077.1"/>
    </source>
</evidence>
<evidence type="ECO:0008006" key="3">
    <source>
        <dbReference type="Google" id="ProtNLM"/>
    </source>
</evidence>
<evidence type="ECO:0000313" key="2">
    <source>
        <dbReference type="Proteomes" id="UP001321582"/>
    </source>
</evidence>
<name>A0AAU9DFC8_9FUSO</name>
<sequence>MKRILIGVIMVMTVLNFGGCFSNKSDTNSVVAKTIEWEKNDNGELEFYTNDTDYKNASYWFVLNSPYEDPMKSFEVYAKKVSGYKDGGYGIIFGVQDNSNFYRLLITETGFYQVSKKVQDENTVILNWNRGNNLQTGYGVYNKIKVTYNAGEFKIYFNDKFENNFTDYQFTKGKYGMYLGVFDENFPKESVDILFAR</sequence>
<gene>
    <name evidence="1" type="ORF">HLVA_06460</name>
</gene>
<dbReference type="RefSeq" id="WP_307905013.1">
    <property type="nucleotide sequence ID" value="NZ_AP027059.1"/>
</dbReference>
<accession>A0AAU9DFC8</accession>
<dbReference type="Proteomes" id="UP001321582">
    <property type="component" value="Chromosome"/>
</dbReference>
<protein>
    <recommendedName>
        <fullName evidence="3">DUF1080 domain-containing protein</fullName>
    </recommendedName>
</protein>
<dbReference type="KEGG" id="haby:HLVA_06460"/>
<keyword evidence="2" id="KW-1185">Reference proteome</keyword>
<dbReference type="Gene3D" id="2.60.120.560">
    <property type="entry name" value="Exo-inulinase, domain 1"/>
    <property type="match status" value="1"/>
</dbReference>
<dbReference type="AlphaFoldDB" id="A0AAU9DFC8"/>
<reference evidence="1 2" key="1">
    <citation type="submission" date="2022-11" db="EMBL/GenBank/DDBJ databases">
        <title>Haliovirga abyssi gen. nov., sp. nov., a mesophilic fermentative bacterium isolated from the Iheya North hydrothermal field and the proposal of Haliovirgaceae fam. nov.</title>
        <authorList>
            <person name="Miyazaki U."/>
            <person name="Tame A."/>
            <person name="Miyazaki J."/>
            <person name="Takai K."/>
            <person name="Sawayama S."/>
            <person name="Kitajima M."/>
            <person name="Okamoto A."/>
            <person name="Nakagawa S."/>
        </authorList>
    </citation>
    <scope>NUCLEOTIDE SEQUENCE [LARGE SCALE GENOMIC DNA]</scope>
    <source>
        <strain evidence="1 2">IC12</strain>
    </source>
</reference>
<organism evidence="1 2">
    <name type="scientific">Haliovirga abyssi</name>
    <dbReference type="NCBI Taxonomy" id="2996794"/>
    <lineage>
        <taxon>Bacteria</taxon>
        <taxon>Fusobacteriati</taxon>
        <taxon>Fusobacteriota</taxon>
        <taxon>Fusobacteriia</taxon>
        <taxon>Fusobacteriales</taxon>
        <taxon>Haliovirgaceae</taxon>
        <taxon>Haliovirga</taxon>
    </lineage>
</organism>
<dbReference type="EMBL" id="AP027059">
    <property type="protein sequence ID" value="BDU50077.1"/>
    <property type="molecule type" value="Genomic_DNA"/>
</dbReference>
<proteinExistence type="predicted"/>